<dbReference type="RefSeq" id="WP_379950876.1">
    <property type="nucleotide sequence ID" value="NZ_JBHMAF010000155.1"/>
</dbReference>
<dbReference type="InterPro" id="IPR011728">
    <property type="entry name" value="PhaP_Bmeg"/>
</dbReference>
<proteinExistence type="predicted"/>
<dbReference type="Pfam" id="PF09602">
    <property type="entry name" value="PhaP_Bmeg"/>
    <property type="match status" value="1"/>
</dbReference>
<keyword evidence="2" id="KW-1185">Reference proteome</keyword>
<dbReference type="EMBL" id="JBHMAF010000155">
    <property type="protein sequence ID" value="MFB9760569.1"/>
    <property type="molecule type" value="Genomic_DNA"/>
</dbReference>
<reference evidence="1 2" key="1">
    <citation type="submission" date="2024-09" db="EMBL/GenBank/DDBJ databases">
        <authorList>
            <person name="Sun Q."/>
            <person name="Mori K."/>
        </authorList>
    </citation>
    <scope>NUCLEOTIDE SEQUENCE [LARGE SCALE GENOMIC DNA]</scope>
    <source>
        <strain evidence="1 2">JCM 11201</strain>
    </source>
</reference>
<accession>A0ABV5WJ23</accession>
<sequence length="162" mass="18803">MSAQVAKKSKRNNQVANIFEMDHSVNVFHHIVWGGWLNSVKFVQAYQREMEGFAFQAMEHQKGMWMQASENLEKVENEINQYMENTTSYFLESLKTLNLVSVSKNVEEWSKLGKEATNHLQQLYGTPSKATNNLIETYFDQIESTLKTTIQQQQAIREEFSA</sequence>
<name>A0ABV5WJ23_9BACI</name>
<gene>
    <name evidence="1" type="ORF">ACFFMS_19850</name>
</gene>
<comment type="caution">
    <text evidence="1">The sequence shown here is derived from an EMBL/GenBank/DDBJ whole genome shotgun (WGS) entry which is preliminary data.</text>
</comment>
<organism evidence="1 2">
    <name type="scientific">Ectobacillus funiculus</name>
    <dbReference type="NCBI Taxonomy" id="137993"/>
    <lineage>
        <taxon>Bacteria</taxon>
        <taxon>Bacillati</taxon>
        <taxon>Bacillota</taxon>
        <taxon>Bacilli</taxon>
        <taxon>Bacillales</taxon>
        <taxon>Bacillaceae</taxon>
        <taxon>Ectobacillus</taxon>
    </lineage>
</organism>
<evidence type="ECO:0000313" key="1">
    <source>
        <dbReference type="EMBL" id="MFB9760569.1"/>
    </source>
</evidence>
<dbReference type="Proteomes" id="UP001589609">
    <property type="component" value="Unassembled WGS sequence"/>
</dbReference>
<evidence type="ECO:0000313" key="2">
    <source>
        <dbReference type="Proteomes" id="UP001589609"/>
    </source>
</evidence>
<protein>
    <recommendedName>
        <fullName evidence="3">Polyhydroxyalkanoic acid inclusion protein PhaP</fullName>
    </recommendedName>
</protein>
<evidence type="ECO:0008006" key="3">
    <source>
        <dbReference type="Google" id="ProtNLM"/>
    </source>
</evidence>